<reference evidence="1 2" key="1">
    <citation type="journal article" date="2016" name="Nat. Commun.">
        <title>Thousands of microbial genomes shed light on interconnected biogeochemical processes in an aquifer system.</title>
        <authorList>
            <person name="Anantharaman K."/>
            <person name="Brown C.T."/>
            <person name="Hug L.A."/>
            <person name="Sharon I."/>
            <person name="Castelle C.J."/>
            <person name="Probst A.J."/>
            <person name="Thomas B.C."/>
            <person name="Singh A."/>
            <person name="Wilkins M.J."/>
            <person name="Karaoz U."/>
            <person name="Brodie E.L."/>
            <person name="Williams K.H."/>
            <person name="Hubbard S.S."/>
            <person name="Banfield J.F."/>
        </authorList>
    </citation>
    <scope>NUCLEOTIDE SEQUENCE [LARGE SCALE GENOMIC DNA]</scope>
</reference>
<sequence length="136" mass="15953">MSKVKIDEVLMFQPSPEMLDRFDNGIEFRPSHARRPWAMLRFVELKKFLVLLAILQERDSNQRCSPPQEVDMMWHHFISDDTRAYTDFCNTYLGGYIHHQAGGNYPKENLVALAIELRIQLDPRFWAPPRFGVQCG</sequence>
<proteinExistence type="predicted"/>
<dbReference type="AlphaFoldDB" id="A0A1F6N467"/>
<evidence type="ECO:0000313" key="1">
    <source>
        <dbReference type="EMBL" id="OGH78795.1"/>
    </source>
</evidence>
<comment type="caution">
    <text evidence="1">The sequence shown here is derived from an EMBL/GenBank/DDBJ whole genome shotgun (WGS) entry which is preliminary data.</text>
</comment>
<organism evidence="1 2">
    <name type="scientific">Candidatus Magasanikbacteria bacterium RIFCSPLOWO2_01_FULL_40_15</name>
    <dbReference type="NCBI Taxonomy" id="1798686"/>
    <lineage>
        <taxon>Bacteria</taxon>
        <taxon>Candidatus Magasanikiibacteriota</taxon>
    </lineage>
</organism>
<dbReference type="EMBL" id="MFQH01000002">
    <property type="protein sequence ID" value="OGH78795.1"/>
    <property type="molecule type" value="Genomic_DNA"/>
</dbReference>
<gene>
    <name evidence="1" type="ORF">A2983_00430</name>
</gene>
<dbReference type="Proteomes" id="UP000177040">
    <property type="component" value="Unassembled WGS sequence"/>
</dbReference>
<accession>A0A1F6N467</accession>
<evidence type="ECO:0000313" key="2">
    <source>
        <dbReference type="Proteomes" id="UP000177040"/>
    </source>
</evidence>
<protein>
    <submittedName>
        <fullName evidence="1">Uncharacterized protein</fullName>
    </submittedName>
</protein>
<name>A0A1F6N467_9BACT</name>